<sequence length="421" mass="44322">MVDAVKRAIFERGPGIRSGLRDLHFNKDNISSFFVSFVFSLTGAVVVLVSVATKANFTQEQAVSWIASAYIIAGLISTLMTLYYKIPLLAMPTLSGMLVMGPVLAQFSVPEIVMGLIIAGVVLVLLGFSGVIDTVSRYMPIPIVMGMIAGVYMSYGTGIVTSVKAIPLIGVCTVLAYLVTPLVSKKVPQTASALVVGVVLTLILSPLEFKTGSFSNFLPTFVAPKYSSSVILGLSLPLVLVTIADLLKCYGVIKANGYEVPVNSMIFFPAVGSILGACFLAPTLSMTGAVTAILCDSSAGPKDFRYVGAVLKNLCSVAIGISAGVLVPFLLKLPTNITSILAGLAMMGLFLTSLNGAFGGKKFQIGAFTAFILALSNFTLWGVSSAVWSIVIGIIVSMFLERGHFKNESQVVIARAAVDTK</sequence>
<feature type="transmembrane region" description="Helical" evidence="1">
    <location>
        <begin position="337"/>
        <end position="358"/>
    </location>
</feature>
<dbReference type="EMBL" id="QFFZ01000062">
    <property type="protein sequence ID" value="TEB09042.1"/>
    <property type="molecule type" value="Genomic_DNA"/>
</dbReference>
<feature type="transmembrane region" description="Helical" evidence="1">
    <location>
        <begin position="265"/>
        <end position="294"/>
    </location>
</feature>
<feature type="transmembrane region" description="Helical" evidence="1">
    <location>
        <begin position="30"/>
        <end position="51"/>
    </location>
</feature>
<dbReference type="RefSeq" id="WP_134215574.1">
    <property type="nucleotide sequence ID" value="NZ_QFFZ01000062.1"/>
</dbReference>
<evidence type="ECO:0000256" key="1">
    <source>
        <dbReference type="SAM" id="Phobius"/>
    </source>
</evidence>
<feature type="transmembrane region" description="Helical" evidence="1">
    <location>
        <begin position="370"/>
        <end position="400"/>
    </location>
</feature>
<name>A0A4Y7RK36_9FIRM</name>
<dbReference type="PANTHER" id="PTHR30199">
    <property type="entry name" value="MFS FAMILY TRANSPORTER, PREDICTED SUBSTRATE BENZOATE"/>
    <property type="match status" value="1"/>
</dbReference>
<dbReference type="AlphaFoldDB" id="A0A4Y7RK36"/>
<keyword evidence="1" id="KW-0472">Membrane</keyword>
<protein>
    <submittedName>
        <fullName evidence="2">Inner membrane protein YdcO</fullName>
    </submittedName>
</protein>
<evidence type="ECO:0000313" key="2">
    <source>
        <dbReference type="EMBL" id="TEB09042.1"/>
    </source>
</evidence>
<feature type="transmembrane region" description="Helical" evidence="1">
    <location>
        <begin position="89"/>
        <end position="105"/>
    </location>
</feature>
<gene>
    <name evidence="2" type="primary">ydcO</name>
    <name evidence="2" type="ORF">Pmgp_03434</name>
</gene>
<dbReference type="OrthoDB" id="9813854at2"/>
<feature type="transmembrane region" description="Helical" evidence="1">
    <location>
        <begin position="63"/>
        <end position="83"/>
    </location>
</feature>
<accession>A0A4Y7RK36</accession>
<feature type="transmembrane region" description="Helical" evidence="1">
    <location>
        <begin position="230"/>
        <end position="253"/>
    </location>
</feature>
<dbReference type="GO" id="GO:0005886">
    <property type="term" value="C:plasma membrane"/>
    <property type="evidence" value="ECO:0007669"/>
    <property type="project" value="TreeGrafter"/>
</dbReference>
<dbReference type="InterPro" id="IPR004711">
    <property type="entry name" value="Benzoate_Transporter"/>
</dbReference>
<feature type="transmembrane region" description="Helical" evidence="1">
    <location>
        <begin position="112"/>
        <end position="132"/>
    </location>
</feature>
<keyword evidence="1" id="KW-1133">Transmembrane helix</keyword>
<keyword evidence="3" id="KW-1185">Reference proteome</keyword>
<dbReference type="GO" id="GO:0042925">
    <property type="term" value="F:benzoate transmembrane transporter activity"/>
    <property type="evidence" value="ECO:0007669"/>
    <property type="project" value="InterPro"/>
</dbReference>
<dbReference type="Proteomes" id="UP000297597">
    <property type="component" value="Unassembled WGS sequence"/>
</dbReference>
<reference evidence="2 3" key="1">
    <citation type="journal article" date="2018" name="Environ. Microbiol.">
        <title>Novel energy conservation strategies and behaviour of Pelotomaculum schinkii driving syntrophic propionate catabolism.</title>
        <authorList>
            <person name="Hidalgo-Ahumada C.A.P."/>
            <person name="Nobu M.K."/>
            <person name="Narihiro T."/>
            <person name="Tamaki H."/>
            <person name="Liu W.T."/>
            <person name="Kamagata Y."/>
            <person name="Stams A.J.M."/>
            <person name="Imachi H."/>
            <person name="Sousa D.Z."/>
        </authorList>
    </citation>
    <scope>NUCLEOTIDE SEQUENCE [LARGE SCALE GENOMIC DNA]</scope>
    <source>
        <strain evidence="2 3">MGP</strain>
    </source>
</reference>
<feature type="transmembrane region" description="Helical" evidence="1">
    <location>
        <begin position="306"/>
        <end position="331"/>
    </location>
</feature>
<keyword evidence="1" id="KW-0812">Transmembrane</keyword>
<dbReference type="Pfam" id="PF03594">
    <property type="entry name" value="BenE"/>
    <property type="match status" value="1"/>
</dbReference>
<feature type="transmembrane region" description="Helical" evidence="1">
    <location>
        <begin position="165"/>
        <end position="184"/>
    </location>
</feature>
<dbReference type="PANTHER" id="PTHR30199:SF0">
    <property type="entry name" value="INNER MEMBRANE PROTEIN YDCO"/>
    <property type="match status" value="1"/>
</dbReference>
<feature type="transmembrane region" description="Helical" evidence="1">
    <location>
        <begin position="138"/>
        <end position="158"/>
    </location>
</feature>
<feature type="transmembrane region" description="Helical" evidence="1">
    <location>
        <begin position="190"/>
        <end position="209"/>
    </location>
</feature>
<comment type="caution">
    <text evidence="2">The sequence shown here is derived from an EMBL/GenBank/DDBJ whole genome shotgun (WGS) entry which is preliminary data.</text>
</comment>
<organism evidence="2 3">
    <name type="scientific">Pelotomaculum propionicicum</name>
    <dbReference type="NCBI Taxonomy" id="258475"/>
    <lineage>
        <taxon>Bacteria</taxon>
        <taxon>Bacillati</taxon>
        <taxon>Bacillota</taxon>
        <taxon>Clostridia</taxon>
        <taxon>Eubacteriales</taxon>
        <taxon>Desulfotomaculaceae</taxon>
        <taxon>Pelotomaculum</taxon>
    </lineage>
</organism>
<evidence type="ECO:0000313" key="3">
    <source>
        <dbReference type="Proteomes" id="UP000297597"/>
    </source>
</evidence>
<proteinExistence type="predicted"/>